<reference evidence="2" key="1">
    <citation type="journal article" date="2018" name="BMC Genomics">
        <title>Genomic insights into host adaptation between the wheat stripe rust pathogen (Puccinia striiformis f. sp. tritici) and the barley stripe rust pathogen (Puccinia striiformis f. sp. hordei).</title>
        <authorList>
            <person name="Xia C."/>
            <person name="Wang M."/>
            <person name="Yin C."/>
            <person name="Cornejo O.E."/>
            <person name="Hulbert S.H."/>
            <person name="Chen X."/>
        </authorList>
    </citation>
    <scope>NUCLEOTIDE SEQUENCE [LARGE SCALE GENOMIC DNA]</scope>
    <source>
        <strain evidence="2">93-210</strain>
    </source>
</reference>
<gene>
    <name evidence="1" type="ORF">MJO28_010860</name>
</gene>
<dbReference type="Proteomes" id="UP001060170">
    <property type="component" value="Chromosome 10"/>
</dbReference>
<reference evidence="2" key="2">
    <citation type="journal article" date="2018" name="Mol. Plant Microbe Interact.">
        <title>Genome sequence resources for the wheat stripe rust pathogen (Puccinia striiformis f. sp. tritici) and the barley stripe rust pathogen (Puccinia striiformis f. sp. hordei).</title>
        <authorList>
            <person name="Xia C."/>
            <person name="Wang M."/>
            <person name="Yin C."/>
            <person name="Cornejo O.E."/>
            <person name="Hulbert S.H."/>
            <person name="Chen X."/>
        </authorList>
    </citation>
    <scope>NUCLEOTIDE SEQUENCE [LARGE SCALE GENOMIC DNA]</scope>
    <source>
        <strain evidence="2">93-210</strain>
    </source>
</reference>
<evidence type="ECO:0000313" key="2">
    <source>
        <dbReference type="Proteomes" id="UP001060170"/>
    </source>
</evidence>
<reference evidence="1 2" key="3">
    <citation type="journal article" date="2022" name="Microbiol. Spectr.">
        <title>Folding features and dynamics of 3D genome architecture in plant fungal pathogens.</title>
        <authorList>
            <person name="Xia C."/>
        </authorList>
    </citation>
    <scope>NUCLEOTIDE SEQUENCE [LARGE SCALE GENOMIC DNA]</scope>
    <source>
        <strain evidence="1 2">93-210</strain>
    </source>
</reference>
<protein>
    <submittedName>
        <fullName evidence="1">Uncharacterized protein</fullName>
    </submittedName>
</protein>
<organism evidence="1 2">
    <name type="scientific">Puccinia striiformis f. sp. tritici</name>
    <dbReference type="NCBI Taxonomy" id="168172"/>
    <lineage>
        <taxon>Eukaryota</taxon>
        <taxon>Fungi</taxon>
        <taxon>Dikarya</taxon>
        <taxon>Basidiomycota</taxon>
        <taxon>Pucciniomycotina</taxon>
        <taxon>Pucciniomycetes</taxon>
        <taxon>Pucciniales</taxon>
        <taxon>Pucciniaceae</taxon>
        <taxon>Puccinia</taxon>
    </lineage>
</organism>
<accession>A0ACC0E5N9</accession>
<evidence type="ECO:0000313" key="1">
    <source>
        <dbReference type="EMBL" id="KAI7945165.1"/>
    </source>
</evidence>
<name>A0ACC0E5N9_9BASI</name>
<comment type="caution">
    <text evidence="1">The sequence shown here is derived from an EMBL/GenBank/DDBJ whole genome shotgun (WGS) entry which is preliminary data.</text>
</comment>
<sequence length="575" mass="63887">MNSWKDPNQRPYTPRWVSMTIFTILTIGFTASTPTQHGAMTVKRAPVGRLKPPLGWNSFWPFGCEKDVSVDNLKGQADLLAAKGFAAAGYNTFIIECGWESSIDSNTGAAVRPPINKELTRKAFGEKPGEFLDYLKGKGLRLGLGTWGGPQLCPRPNQKTPDVKPLEKPVDYITPLANWGLSYLSHRACDWEYPDIMQYPDQAAVLNARYIDMQAAMRTGGVRDKVFYATGQWGYSPSENYPKPNSWKIADDTLDNWNSFIRTLNAYVPASLEENMNQPYCDLGLLQFGKNKLTMAEKTTQFLFWAAAKSPLILSTDISQLTQEEINLLQNPGVLAINQDDLGKPITLRKRYPDDMDVWAGPLSDGSTVAIVINWSDTDTQKTLKLEDLGFSSGYLNEVLTGKPLQTYDGKYGFDVPVHGSLLVRITEGQLAPQPNFKRFPVELAELSGGAYIKQLNTGVKVATGLKPKHEGRLLWKDIPGSSNDETLVSFEYMNAQLSPGNMDDSKLNFKHVPLVINNNQLVYLDFPISGKLWEKPSTGFLASLPLRDGLNTILIQGEGDWAPDFVSLSVQQKS</sequence>
<dbReference type="EMBL" id="CM045874">
    <property type="protein sequence ID" value="KAI7945165.1"/>
    <property type="molecule type" value="Genomic_DNA"/>
</dbReference>
<proteinExistence type="predicted"/>
<keyword evidence="2" id="KW-1185">Reference proteome</keyword>